<dbReference type="Gene3D" id="3.30.420.10">
    <property type="entry name" value="Ribonuclease H-like superfamily/Ribonuclease H"/>
    <property type="match status" value="1"/>
</dbReference>
<sequence length="92" mass="10184">MELSEFGMEFRPRPAIKAQVLADFVAKLVYDEAGISTPMWSLYVDGSSTLVGSRAGIVLESPQGDKLKYAIKLEYPSSNNETEYEAFLAEES</sequence>
<protein>
    <submittedName>
        <fullName evidence="1">Uncharacterized protein</fullName>
    </submittedName>
</protein>
<organism evidence="1">
    <name type="scientific">Sesamum latifolium</name>
    <dbReference type="NCBI Taxonomy" id="2727402"/>
    <lineage>
        <taxon>Eukaryota</taxon>
        <taxon>Viridiplantae</taxon>
        <taxon>Streptophyta</taxon>
        <taxon>Embryophyta</taxon>
        <taxon>Tracheophyta</taxon>
        <taxon>Spermatophyta</taxon>
        <taxon>Magnoliopsida</taxon>
        <taxon>eudicotyledons</taxon>
        <taxon>Gunneridae</taxon>
        <taxon>Pentapetalae</taxon>
        <taxon>asterids</taxon>
        <taxon>lamiids</taxon>
        <taxon>Lamiales</taxon>
        <taxon>Pedaliaceae</taxon>
        <taxon>Sesamum</taxon>
    </lineage>
</organism>
<name>A0AAW2W018_9LAMI</name>
<dbReference type="AlphaFoldDB" id="A0AAW2W018"/>
<comment type="caution">
    <text evidence="1">The sequence shown here is derived from an EMBL/GenBank/DDBJ whole genome shotgun (WGS) entry which is preliminary data.</text>
</comment>
<reference evidence="1" key="1">
    <citation type="submission" date="2020-06" db="EMBL/GenBank/DDBJ databases">
        <authorList>
            <person name="Li T."/>
            <person name="Hu X."/>
            <person name="Zhang T."/>
            <person name="Song X."/>
            <person name="Zhang H."/>
            <person name="Dai N."/>
            <person name="Sheng W."/>
            <person name="Hou X."/>
            <person name="Wei L."/>
        </authorList>
    </citation>
    <scope>NUCLEOTIDE SEQUENCE</scope>
    <source>
        <strain evidence="1">KEN1</strain>
        <tissue evidence="1">Leaf</tissue>
    </source>
</reference>
<dbReference type="EMBL" id="JACGWN010000009">
    <property type="protein sequence ID" value="KAL0434450.1"/>
    <property type="molecule type" value="Genomic_DNA"/>
</dbReference>
<dbReference type="PANTHER" id="PTHR48475:SF2">
    <property type="entry name" value="RIBONUCLEASE H"/>
    <property type="match status" value="1"/>
</dbReference>
<accession>A0AAW2W018</accession>
<evidence type="ECO:0000313" key="1">
    <source>
        <dbReference type="EMBL" id="KAL0434450.1"/>
    </source>
</evidence>
<dbReference type="PANTHER" id="PTHR48475">
    <property type="entry name" value="RIBONUCLEASE H"/>
    <property type="match status" value="1"/>
</dbReference>
<proteinExistence type="predicted"/>
<dbReference type="GO" id="GO:0003676">
    <property type="term" value="F:nucleic acid binding"/>
    <property type="evidence" value="ECO:0007669"/>
    <property type="project" value="InterPro"/>
</dbReference>
<dbReference type="InterPro" id="IPR036397">
    <property type="entry name" value="RNaseH_sf"/>
</dbReference>
<reference evidence="1" key="2">
    <citation type="journal article" date="2024" name="Plant">
        <title>Genomic evolution and insights into agronomic trait innovations of Sesamum species.</title>
        <authorList>
            <person name="Miao H."/>
            <person name="Wang L."/>
            <person name="Qu L."/>
            <person name="Liu H."/>
            <person name="Sun Y."/>
            <person name="Le M."/>
            <person name="Wang Q."/>
            <person name="Wei S."/>
            <person name="Zheng Y."/>
            <person name="Lin W."/>
            <person name="Duan Y."/>
            <person name="Cao H."/>
            <person name="Xiong S."/>
            <person name="Wang X."/>
            <person name="Wei L."/>
            <person name="Li C."/>
            <person name="Ma Q."/>
            <person name="Ju M."/>
            <person name="Zhao R."/>
            <person name="Li G."/>
            <person name="Mu C."/>
            <person name="Tian Q."/>
            <person name="Mei H."/>
            <person name="Zhang T."/>
            <person name="Gao T."/>
            <person name="Zhang H."/>
        </authorList>
    </citation>
    <scope>NUCLEOTIDE SEQUENCE</scope>
    <source>
        <strain evidence="1">KEN1</strain>
    </source>
</reference>
<gene>
    <name evidence="1" type="ORF">Slati_2779300</name>
</gene>